<evidence type="ECO:0000256" key="3">
    <source>
        <dbReference type="ARBA" id="ARBA00022980"/>
    </source>
</evidence>
<dbReference type="GO" id="GO:0005840">
    <property type="term" value="C:ribosome"/>
    <property type="evidence" value="ECO:0007669"/>
    <property type="project" value="UniProtKB-KW"/>
</dbReference>
<dbReference type="GO" id="GO:0005739">
    <property type="term" value="C:mitochondrion"/>
    <property type="evidence" value="ECO:0007669"/>
    <property type="project" value="UniProtKB-SubCell"/>
</dbReference>
<name>A0A0D2DST8_9EURO</name>
<comment type="similarity">
    <text evidence="2">Belongs to the mitochondrion-specific ribosomal protein mL50 family.</text>
</comment>
<dbReference type="Proteomes" id="UP000053029">
    <property type="component" value="Unassembled WGS sequence"/>
</dbReference>
<evidence type="ECO:0000256" key="2">
    <source>
        <dbReference type="ARBA" id="ARBA00008860"/>
    </source>
</evidence>
<dbReference type="STRING" id="1442368.A0A0D2DST8"/>
<evidence type="ECO:0000313" key="9">
    <source>
        <dbReference type="Proteomes" id="UP000053029"/>
    </source>
</evidence>
<dbReference type="AlphaFoldDB" id="A0A0D2DST8"/>
<dbReference type="EMBL" id="KN846971">
    <property type="protein sequence ID" value="KIW80901.1"/>
    <property type="molecule type" value="Genomic_DNA"/>
</dbReference>
<evidence type="ECO:0000256" key="5">
    <source>
        <dbReference type="ARBA" id="ARBA00023274"/>
    </source>
</evidence>
<feature type="region of interest" description="Disordered" evidence="7">
    <location>
        <begin position="316"/>
        <end position="345"/>
    </location>
</feature>
<evidence type="ECO:0000313" key="8">
    <source>
        <dbReference type="EMBL" id="KIW80901.1"/>
    </source>
</evidence>
<accession>A0A0D2DST8</accession>
<dbReference type="VEuPathDB" id="FungiDB:Z517_03924"/>
<feature type="compositionally biased region" description="Basic and acidic residues" evidence="7">
    <location>
        <begin position="206"/>
        <end position="216"/>
    </location>
</feature>
<feature type="compositionally biased region" description="Basic and acidic residues" evidence="7">
    <location>
        <begin position="110"/>
        <end position="125"/>
    </location>
</feature>
<gene>
    <name evidence="8" type="ORF">Z517_03924</name>
</gene>
<comment type="subcellular location">
    <subcellularLocation>
        <location evidence="1">Mitochondrion</location>
    </subcellularLocation>
</comment>
<feature type="region of interest" description="Disordered" evidence="7">
    <location>
        <begin position="110"/>
        <end position="133"/>
    </location>
</feature>
<feature type="region of interest" description="Disordered" evidence="7">
    <location>
        <begin position="197"/>
        <end position="216"/>
    </location>
</feature>
<dbReference type="OrthoDB" id="6220758at2759"/>
<evidence type="ECO:0000256" key="6">
    <source>
        <dbReference type="ARBA" id="ARBA00035183"/>
    </source>
</evidence>
<organism evidence="8 9">
    <name type="scientific">Fonsecaea pedrosoi CBS 271.37</name>
    <dbReference type="NCBI Taxonomy" id="1442368"/>
    <lineage>
        <taxon>Eukaryota</taxon>
        <taxon>Fungi</taxon>
        <taxon>Dikarya</taxon>
        <taxon>Ascomycota</taxon>
        <taxon>Pezizomycotina</taxon>
        <taxon>Eurotiomycetes</taxon>
        <taxon>Chaetothyriomycetidae</taxon>
        <taxon>Chaetothyriales</taxon>
        <taxon>Herpotrichiellaceae</taxon>
        <taxon>Fonsecaea</taxon>
    </lineage>
</organism>
<dbReference type="HOGENOM" id="CLU_057359_0_0_1"/>
<keyword evidence="3" id="KW-0689">Ribosomal protein</keyword>
<keyword evidence="9" id="KW-1185">Reference proteome</keyword>
<feature type="region of interest" description="Disordered" evidence="7">
    <location>
        <begin position="69"/>
        <end position="89"/>
    </location>
</feature>
<dbReference type="RefSeq" id="XP_013284709.1">
    <property type="nucleotide sequence ID" value="XM_013429255.1"/>
</dbReference>
<dbReference type="Pfam" id="PF10501">
    <property type="entry name" value="Ribosomal_L50"/>
    <property type="match status" value="1"/>
</dbReference>
<proteinExistence type="inferred from homology"/>
<feature type="compositionally biased region" description="Polar residues" evidence="7">
    <location>
        <begin position="69"/>
        <end position="83"/>
    </location>
</feature>
<dbReference type="GeneID" id="25303414"/>
<evidence type="ECO:0000256" key="1">
    <source>
        <dbReference type="ARBA" id="ARBA00004173"/>
    </source>
</evidence>
<sequence length="412" mass="46363">MASAGRASRSISSGLAAAIKPSYICRTCKHQLLQREAQQARQSSSLSSRDCMRRGTGLTNVQRRQVSFNSLLNRSEPSDQQSLPEDDGTTAPIEHYVEATTWDGLEHVGHQGHWRDLPPNPKDDYEPWLDPTTTTPLQRDEFLSFLYISVVECLAYKQLAKDPAILFEQGPPDFHGDMTSLKIKLSSSGIVSHLEDPSGVLQKASEAPRPESERQEEIELSIPEVEEQLAGAKFDFSDPLTFAIVKRFSQLTSHRIPDPLLNTILRGNKPLTTFVDLLTQSAKPKPKKFAELLLAKQKKALDFAAKERTDAEIGETPMAEQTEKAVSGLQNDATQKPPRKQRQKFQPLGPNVMIFPRRETEVDREMEIGRWKVIKRELENRSLPVYPLPRLVPEGEAWRNEEPEGGVAQRNL</sequence>
<dbReference type="GO" id="GO:1990904">
    <property type="term" value="C:ribonucleoprotein complex"/>
    <property type="evidence" value="ECO:0007669"/>
    <property type="project" value="UniProtKB-KW"/>
</dbReference>
<reference evidence="8 9" key="1">
    <citation type="submission" date="2015-01" db="EMBL/GenBank/DDBJ databases">
        <title>The Genome Sequence of Fonsecaea pedrosoi CBS 271.37.</title>
        <authorList>
            <consortium name="The Broad Institute Genomics Platform"/>
            <person name="Cuomo C."/>
            <person name="de Hoog S."/>
            <person name="Gorbushina A."/>
            <person name="Stielow B."/>
            <person name="Teixiera M."/>
            <person name="Abouelleil A."/>
            <person name="Chapman S.B."/>
            <person name="Priest M."/>
            <person name="Young S.K."/>
            <person name="Wortman J."/>
            <person name="Nusbaum C."/>
            <person name="Birren B."/>
        </authorList>
    </citation>
    <scope>NUCLEOTIDE SEQUENCE [LARGE SCALE GENOMIC DNA]</scope>
    <source>
        <strain evidence="8 9">CBS 271.37</strain>
    </source>
</reference>
<evidence type="ECO:0000256" key="4">
    <source>
        <dbReference type="ARBA" id="ARBA00023128"/>
    </source>
</evidence>
<keyword evidence="5" id="KW-0687">Ribonucleoprotein</keyword>
<evidence type="ECO:0000256" key="7">
    <source>
        <dbReference type="SAM" id="MobiDB-lite"/>
    </source>
</evidence>
<keyword evidence="4" id="KW-0496">Mitochondrion</keyword>
<protein>
    <recommendedName>
        <fullName evidence="6">Large ribosomal subunit protein mL50</fullName>
    </recommendedName>
</protein>
<dbReference type="InterPro" id="IPR018305">
    <property type="entry name" value="Ribosomal_m50"/>
</dbReference>